<dbReference type="GO" id="GO:0051782">
    <property type="term" value="P:negative regulation of cell division"/>
    <property type="evidence" value="ECO:0007669"/>
    <property type="project" value="TreeGrafter"/>
</dbReference>
<dbReference type="InterPro" id="IPR002586">
    <property type="entry name" value="CobQ/CobB/MinD/ParA_Nub-bd_dom"/>
</dbReference>
<dbReference type="GO" id="GO:0009898">
    <property type="term" value="C:cytoplasmic side of plasma membrane"/>
    <property type="evidence" value="ECO:0007669"/>
    <property type="project" value="TreeGrafter"/>
</dbReference>
<evidence type="ECO:0000256" key="1">
    <source>
        <dbReference type="ARBA" id="ARBA00022741"/>
    </source>
</evidence>
<dbReference type="Pfam" id="PF01656">
    <property type="entry name" value="CbiA"/>
    <property type="match status" value="1"/>
</dbReference>
<dbReference type="AlphaFoldDB" id="A0A919VFG4"/>
<organism evidence="4 5">
    <name type="scientific">Clostridium polyendosporum</name>
    <dbReference type="NCBI Taxonomy" id="69208"/>
    <lineage>
        <taxon>Bacteria</taxon>
        <taxon>Bacillati</taxon>
        <taxon>Bacillota</taxon>
        <taxon>Clostridia</taxon>
        <taxon>Eubacteriales</taxon>
        <taxon>Clostridiaceae</taxon>
        <taxon>Clostridium</taxon>
    </lineage>
</organism>
<dbReference type="EMBL" id="BOPZ01000032">
    <property type="protein sequence ID" value="GIM30269.1"/>
    <property type="molecule type" value="Genomic_DNA"/>
</dbReference>
<proteinExistence type="predicted"/>
<sequence length="252" mass="27352">MKIAVSGKGGVGKTTISAGLARIFSREGEKVIALDTDSSPNLITVLGGGQASNITPLSEMDDLIAEKTGVKPGSGYGQMFKLNFTVDDILDRFGIECNDGVRLLVAGSIKQGGGGCFCPENALVKKLLEHYLNKCDHTLIMDMEAGIEHLGRGTTKNIDVLITVVEPNLRSVETAERISRLAKDIGIKNNVAVLNKVKNAREKKIIQDKLSIPIIYTIPYSDRVTEADLKGTSVFDEDEYLINIMSELKQKL</sequence>
<comment type="caution">
    <text evidence="4">The sequence shown here is derived from an EMBL/GenBank/DDBJ whole genome shotgun (WGS) entry which is preliminary data.</text>
</comment>
<name>A0A919VFG4_9CLOT</name>
<evidence type="ECO:0000313" key="4">
    <source>
        <dbReference type="EMBL" id="GIM30269.1"/>
    </source>
</evidence>
<dbReference type="PIRSF" id="PIRSF005647">
    <property type="entry name" value="CooC"/>
    <property type="match status" value="1"/>
</dbReference>
<protein>
    <submittedName>
        <fullName evidence="4">Carbon monoxide dehydrogenase</fullName>
    </submittedName>
</protein>
<gene>
    <name evidence="4" type="ORF">CPJCM30710_29350</name>
</gene>
<dbReference type="InterPro" id="IPR050625">
    <property type="entry name" value="ParA/MinD_ATPase"/>
</dbReference>
<evidence type="ECO:0000259" key="3">
    <source>
        <dbReference type="Pfam" id="PF01656"/>
    </source>
</evidence>
<dbReference type="RefSeq" id="WP_212904948.1">
    <property type="nucleotide sequence ID" value="NZ_BOPZ01000032.1"/>
</dbReference>
<dbReference type="InterPro" id="IPR014433">
    <property type="entry name" value="CooC"/>
</dbReference>
<dbReference type="PANTHER" id="PTHR43384">
    <property type="entry name" value="SEPTUM SITE-DETERMINING PROTEIN MIND HOMOLOG, CHLOROPLASTIC-RELATED"/>
    <property type="match status" value="1"/>
</dbReference>
<keyword evidence="2" id="KW-0067">ATP-binding</keyword>
<dbReference type="GO" id="GO:0005524">
    <property type="term" value="F:ATP binding"/>
    <property type="evidence" value="ECO:0007669"/>
    <property type="project" value="UniProtKB-KW"/>
</dbReference>
<dbReference type="PANTHER" id="PTHR43384:SF6">
    <property type="entry name" value="SEPTUM SITE-DETERMINING PROTEIN MIND HOMOLOG, CHLOROPLASTIC"/>
    <property type="match status" value="1"/>
</dbReference>
<evidence type="ECO:0000313" key="5">
    <source>
        <dbReference type="Proteomes" id="UP000679179"/>
    </source>
</evidence>
<keyword evidence="1" id="KW-0547">Nucleotide-binding</keyword>
<evidence type="ECO:0000256" key="2">
    <source>
        <dbReference type="ARBA" id="ARBA00022840"/>
    </source>
</evidence>
<feature type="domain" description="CobQ/CobB/MinD/ParA nucleotide binding" evidence="3">
    <location>
        <begin position="3"/>
        <end position="233"/>
    </location>
</feature>
<dbReference type="SUPFAM" id="SSF52540">
    <property type="entry name" value="P-loop containing nucleoside triphosphate hydrolases"/>
    <property type="match status" value="1"/>
</dbReference>
<dbReference type="GO" id="GO:0016887">
    <property type="term" value="F:ATP hydrolysis activity"/>
    <property type="evidence" value="ECO:0007669"/>
    <property type="project" value="TreeGrafter"/>
</dbReference>
<accession>A0A919VFG4</accession>
<dbReference type="Gene3D" id="3.40.50.300">
    <property type="entry name" value="P-loop containing nucleotide triphosphate hydrolases"/>
    <property type="match status" value="1"/>
</dbReference>
<dbReference type="GO" id="GO:0005829">
    <property type="term" value="C:cytosol"/>
    <property type="evidence" value="ECO:0007669"/>
    <property type="project" value="TreeGrafter"/>
</dbReference>
<reference evidence="4" key="1">
    <citation type="submission" date="2021-03" db="EMBL/GenBank/DDBJ databases">
        <title>Taxonomic study of Clostridium polyendosporum from meadow-gley soil under rice.</title>
        <authorList>
            <person name="Kobayashi H."/>
            <person name="Tanizawa Y."/>
            <person name="Yagura M."/>
        </authorList>
    </citation>
    <scope>NUCLEOTIDE SEQUENCE</scope>
    <source>
        <strain evidence="4">JCM 30710</strain>
    </source>
</reference>
<dbReference type="InterPro" id="IPR027417">
    <property type="entry name" value="P-loop_NTPase"/>
</dbReference>
<keyword evidence="5" id="KW-1185">Reference proteome</keyword>
<dbReference type="Proteomes" id="UP000679179">
    <property type="component" value="Unassembled WGS sequence"/>
</dbReference>